<evidence type="ECO:0000256" key="1">
    <source>
        <dbReference type="ARBA" id="ARBA00022475"/>
    </source>
</evidence>
<dbReference type="SUPFAM" id="SSF53850">
    <property type="entry name" value="Periplasmic binding protein-like II"/>
    <property type="match status" value="1"/>
</dbReference>
<evidence type="ECO:0000256" key="5">
    <source>
        <dbReference type="ARBA" id="ARBA00023288"/>
    </source>
</evidence>
<dbReference type="AlphaFoldDB" id="A0A916ZEU2"/>
<sequence length="459" mass="51055">MKTKLYKPLSLMVLSIVIFLAGCSSGNNNGAGNAPEAGQNTPSPANSNSGKPNTTPEADNTDNKSFSGTVKVLREWGDAQPNKAMFDALGIAFMEQYPNVKLEYVTAGGTAALQSMVAASDSPDVVMTYSPQPNFMKDNLLEDLTPYLEQYPEVNVDQFYAPSFNKYYVGDKLYGLPWNIDPNFGLHSNRKILDQYGVTDVPELNSLEDLGNYLKQFWVVKDGKQEMTTFDPSSLWGGGTAMLTWSLINGATAEDIYDPKTRKVGYNNPKIVEAVEWLADFYQENINPERINELKGTLPENTDLFDANKMAVSFYSTKKMREEMDVILTPMPEEGLWVGGYGFSLVSTSKNKDAAFQFIKWLTTTENAAKISNDILGVMPAKKDLPFLQEKAQSDPYLALALDILSKVKKYPPQTPVDLPETFEADFVAVLNGTSSEDPQTFLDNLTKIMQQKVDEYYK</sequence>
<keyword evidence="4" id="KW-0564">Palmitate</keyword>
<dbReference type="InterPro" id="IPR006059">
    <property type="entry name" value="SBP"/>
</dbReference>
<dbReference type="PROSITE" id="PS51257">
    <property type="entry name" value="PROKAR_LIPOPROTEIN"/>
    <property type="match status" value="1"/>
</dbReference>
<dbReference type="Gene3D" id="3.40.190.10">
    <property type="entry name" value="Periplasmic binding protein-like II"/>
    <property type="match status" value="1"/>
</dbReference>
<dbReference type="Pfam" id="PF01547">
    <property type="entry name" value="SBP_bac_1"/>
    <property type="match status" value="1"/>
</dbReference>
<feature type="signal peptide" evidence="7">
    <location>
        <begin position="1"/>
        <end position="30"/>
    </location>
</feature>
<name>A0A916ZEU2_9BACL</name>
<dbReference type="Proteomes" id="UP000612456">
    <property type="component" value="Unassembled WGS sequence"/>
</dbReference>
<comment type="caution">
    <text evidence="8">The sequence shown here is derived from an EMBL/GenBank/DDBJ whole genome shotgun (WGS) entry which is preliminary data.</text>
</comment>
<keyword evidence="2 7" id="KW-0732">Signal</keyword>
<evidence type="ECO:0000313" key="8">
    <source>
        <dbReference type="EMBL" id="GGD93473.1"/>
    </source>
</evidence>
<keyword evidence="3" id="KW-0472">Membrane</keyword>
<dbReference type="InterPro" id="IPR050490">
    <property type="entry name" value="Bact_solute-bd_prot1"/>
</dbReference>
<protein>
    <recommendedName>
        <fullName evidence="10">ABC transporter substrate-binding protein</fullName>
    </recommendedName>
</protein>
<keyword evidence="5" id="KW-0449">Lipoprotein</keyword>
<feature type="compositionally biased region" description="Polar residues" evidence="6">
    <location>
        <begin position="41"/>
        <end position="65"/>
    </location>
</feature>
<dbReference type="EMBL" id="BMHP01000006">
    <property type="protein sequence ID" value="GGD93473.1"/>
    <property type="molecule type" value="Genomic_DNA"/>
</dbReference>
<organism evidence="8 9">
    <name type="scientific">Paenibacillus nasutitermitis</name>
    <dbReference type="NCBI Taxonomy" id="1652958"/>
    <lineage>
        <taxon>Bacteria</taxon>
        <taxon>Bacillati</taxon>
        <taxon>Bacillota</taxon>
        <taxon>Bacilli</taxon>
        <taxon>Bacillales</taxon>
        <taxon>Paenibacillaceae</taxon>
        <taxon>Paenibacillus</taxon>
    </lineage>
</organism>
<evidence type="ECO:0000313" key="9">
    <source>
        <dbReference type="Proteomes" id="UP000612456"/>
    </source>
</evidence>
<dbReference type="RefSeq" id="WP_188997927.1">
    <property type="nucleotide sequence ID" value="NZ_BMHP01000006.1"/>
</dbReference>
<reference evidence="8" key="2">
    <citation type="submission" date="2020-09" db="EMBL/GenBank/DDBJ databases">
        <authorList>
            <person name="Sun Q."/>
            <person name="Zhou Y."/>
        </authorList>
    </citation>
    <scope>NUCLEOTIDE SEQUENCE</scope>
    <source>
        <strain evidence="8">CGMCC 1.15178</strain>
    </source>
</reference>
<reference evidence="8" key="1">
    <citation type="journal article" date="2014" name="Int. J. Syst. Evol. Microbiol.">
        <title>Complete genome sequence of Corynebacterium casei LMG S-19264T (=DSM 44701T), isolated from a smear-ripened cheese.</title>
        <authorList>
            <consortium name="US DOE Joint Genome Institute (JGI-PGF)"/>
            <person name="Walter F."/>
            <person name="Albersmeier A."/>
            <person name="Kalinowski J."/>
            <person name="Ruckert C."/>
        </authorList>
    </citation>
    <scope>NUCLEOTIDE SEQUENCE</scope>
    <source>
        <strain evidence="8">CGMCC 1.15178</strain>
    </source>
</reference>
<dbReference type="PANTHER" id="PTHR43649">
    <property type="entry name" value="ARABINOSE-BINDING PROTEIN-RELATED"/>
    <property type="match status" value="1"/>
</dbReference>
<evidence type="ECO:0008006" key="10">
    <source>
        <dbReference type="Google" id="ProtNLM"/>
    </source>
</evidence>
<evidence type="ECO:0000256" key="2">
    <source>
        <dbReference type="ARBA" id="ARBA00022729"/>
    </source>
</evidence>
<gene>
    <name evidence="8" type="ORF">GCM10010911_60130</name>
</gene>
<evidence type="ECO:0000256" key="4">
    <source>
        <dbReference type="ARBA" id="ARBA00023139"/>
    </source>
</evidence>
<accession>A0A916ZEU2</accession>
<proteinExistence type="predicted"/>
<feature type="chain" id="PRO_5039435606" description="ABC transporter substrate-binding protein" evidence="7">
    <location>
        <begin position="31"/>
        <end position="459"/>
    </location>
</feature>
<dbReference type="PANTHER" id="PTHR43649:SF33">
    <property type="entry name" value="POLYGALACTURONAN_RHAMNOGALACTURONAN-BINDING PROTEIN YTCQ"/>
    <property type="match status" value="1"/>
</dbReference>
<feature type="region of interest" description="Disordered" evidence="6">
    <location>
        <begin position="31"/>
        <end position="65"/>
    </location>
</feature>
<evidence type="ECO:0000256" key="3">
    <source>
        <dbReference type="ARBA" id="ARBA00023136"/>
    </source>
</evidence>
<evidence type="ECO:0000256" key="7">
    <source>
        <dbReference type="SAM" id="SignalP"/>
    </source>
</evidence>
<evidence type="ECO:0000256" key="6">
    <source>
        <dbReference type="SAM" id="MobiDB-lite"/>
    </source>
</evidence>
<keyword evidence="9" id="KW-1185">Reference proteome</keyword>
<keyword evidence="1" id="KW-1003">Cell membrane</keyword>
<feature type="compositionally biased region" description="Low complexity" evidence="6">
    <location>
        <begin position="31"/>
        <end position="40"/>
    </location>
</feature>